<name>A0A1X1DUU0_9GAMM</name>
<dbReference type="Proteomes" id="UP000238365">
    <property type="component" value="Chromosome"/>
</dbReference>
<feature type="transmembrane region" description="Helical" evidence="1">
    <location>
        <begin position="41"/>
        <end position="57"/>
    </location>
</feature>
<keyword evidence="1" id="KW-1133">Transmembrane helix</keyword>
<organism evidence="2 3">
    <name type="scientific">Mixta gaviniae</name>
    <dbReference type="NCBI Taxonomy" id="665914"/>
    <lineage>
        <taxon>Bacteria</taxon>
        <taxon>Pseudomonadati</taxon>
        <taxon>Pseudomonadota</taxon>
        <taxon>Gammaproteobacteria</taxon>
        <taxon>Enterobacterales</taxon>
        <taxon>Erwiniaceae</taxon>
        <taxon>Mixta</taxon>
    </lineage>
</organism>
<reference evidence="2 3" key="1">
    <citation type="submission" date="2018-01" db="EMBL/GenBank/DDBJ databases">
        <title>Complete and assembled Genome of Pantoea gaviniae DSM22758T.</title>
        <authorList>
            <person name="Stevens M.J.A."/>
            <person name="Zurfluh K."/>
            <person name="Stephan R."/>
        </authorList>
    </citation>
    <scope>NUCLEOTIDE SEQUENCE [LARGE SCALE GENOMIC DNA]</scope>
    <source>
        <strain evidence="2 3">DSM 22758</strain>
    </source>
</reference>
<keyword evidence="1" id="KW-0812">Transmembrane</keyword>
<evidence type="ECO:0000313" key="3">
    <source>
        <dbReference type="Proteomes" id="UP000238365"/>
    </source>
</evidence>
<keyword evidence="3" id="KW-1185">Reference proteome</keyword>
<dbReference type="EMBL" id="CP026377">
    <property type="protein sequence ID" value="AUX93531.1"/>
    <property type="molecule type" value="Genomic_DNA"/>
</dbReference>
<accession>A0A1X1DUU0</accession>
<dbReference type="OrthoDB" id="6613170at2"/>
<feature type="transmembrane region" description="Helical" evidence="1">
    <location>
        <begin position="6"/>
        <end position="29"/>
    </location>
</feature>
<gene>
    <name evidence="2" type="ORF">C2E15_10875</name>
</gene>
<keyword evidence="1" id="KW-0472">Membrane</keyword>
<dbReference type="RefSeq" id="WP_104957381.1">
    <property type="nucleotide sequence ID" value="NZ_CP026377.1"/>
</dbReference>
<feature type="transmembrane region" description="Helical" evidence="1">
    <location>
        <begin position="77"/>
        <end position="100"/>
    </location>
</feature>
<sequence length="170" mass="18810">MKTYSYPRLLLATTSVLGCIFAFIAWRSVIDHSTFLTRQTLHMLLVADLILSSAFYWGVKKWGKAQQIQGILDNLKIWVGAVLIVALCSYILVSTAVWLIPGRISTYSAAYVFSAGSRNNCSGAYVDDPDLKRRIKVCEPVGNYFSNGTLNVIKRTNALGMTIVSAETAY</sequence>
<evidence type="ECO:0000256" key="1">
    <source>
        <dbReference type="SAM" id="Phobius"/>
    </source>
</evidence>
<dbReference type="PROSITE" id="PS51257">
    <property type="entry name" value="PROKAR_LIPOPROTEIN"/>
    <property type="match status" value="1"/>
</dbReference>
<dbReference type="KEGG" id="pgz:C2E15_10875"/>
<dbReference type="AlphaFoldDB" id="A0A1X1DUU0"/>
<proteinExistence type="predicted"/>
<evidence type="ECO:0000313" key="2">
    <source>
        <dbReference type="EMBL" id="AUX93531.1"/>
    </source>
</evidence>
<protein>
    <submittedName>
        <fullName evidence="2">Uncharacterized protein</fullName>
    </submittedName>
</protein>